<dbReference type="EMBL" id="HBGJ01020286">
    <property type="protein sequence ID" value="CAD9254792.1"/>
    <property type="molecule type" value="Transcribed_RNA"/>
</dbReference>
<dbReference type="AlphaFoldDB" id="A0A6U4G094"/>
<dbReference type="PANTHER" id="PTHR12710">
    <property type="entry name" value="NUCLEAR PROTEIN LOCALIZATION 4"/>
    <property type="match status" value="1"/>
</dbReference>
<dbReference type="Gene3D" id="3.10.20.90">
    <property type="entry name" value="Phosphatidylinositol 3-kinase Catalytic Subunit, Chain A, domain 1"/>
    <property type="match status" value="1"/>
</dbReference>
<dbReference type="PANTHER" id="PTHR12710:SF0">
    <property type="entry name" value="NUCLEAR PROTEIN LOCALIZATION PROTEIN 4 HOMOLOG"/>
    <property type="match status" value="1"/>
</dbReference>
<dbReference type="GO" id="GO:0006511">
    <property type="term" value="P:ubiquitin-dependent protein catabolic process"/>
    <property type="evidence" value="ECO:0007669"/>
    <property type="project" value="InterPro"/>
</dbReference>
<organism evidence="2">
    <name type="scientific">Phaeomonas parva</name>
    <dbReference type="NCBI Taxonomy" id="124430"/>
    <lineage>
        <taxon>Eukaryota</taxon>
        <taxon>Sar</taxon>
        <taxon>Stramenopiles</taxon>
        <taxon>Ochrophyta</taxon>
        <taxon>Pinguiophyceae</taxon>
        <taxon>Pinguiochrysidales</taxon>
        <taxon>Pinguiochrysidaceae</taxon>
        <taxon>Phaeomonas</taxon>
    </lineage>
</organism>
<protein>
    <recommendedName>
        <fullName evidence="1">Nuclear pore localisation protein NPL4 C-terminal domain-containing protein</fullName>
    </recommendedName>
</protein>
<feature type="domain" description="Nuclear pore localisation protein NPL4 C-terminal" evidence="1">
    <location>
        <begin position="180"/>
        <end position="419"/>
    </location>
</feature>
<dbReference type="InterPro" id="IPR016563">
    <property type="entry name" value="Npl4"/>
</dbReference>
<dbReference type="CDD" id="cd08061">
    <property type="entry name" value="MPN_NPL4"/>
    <property type="match status" value="1"/>
</dbReference>
<reference evidence="2" key="1">
    <citation type="submission" date="2021-01" db="EMBL/GenBank/DDBJ databases">
        <authorList>
            <person name="Corre E."/>
            <person name="Pelletier E."/>
            <person name="Niang G."/>
            <person name="Scheremetjew M."/>
            <person name="Finn R."/>
            <person name="Kale V."/>
            <person name="Holt S."/>
            <person name="Cochrane G."/>
            <person name="Meng A."/>
            <person name="Brown T."/>
            <person name="Cohen L."/>
        </authorList>
    </citation>
    <scope>NUCLEOTIDE SEQUENCE</scope>
    <source>
        <strain evidence="2">CCMP2877</strain>
    </source>
</reference>
<dbReference type="EMBL" id="HBGJ01020291">
    <property type="protein sequence ID" value="CAD9254797.1"/>
    <property type="molecule type" value="Transcribed_RNA"/>
</dbReference>
<dbReference type="Pfam" id="PF05021">
    <property type="entry name" value="NPL4"/>
    <property type="match status" value="1"/>
</dbReference>
<dbReference type="InterPro" id="IPR007717">
    <property type="entry name" value="NPL4_C"/>
</dbReference>
<evidence type="ECO:0000259" key="1">
    <source>
        <dbReference type="Pfam" id="PF05021"/>
    </source>
</evidence>
<name>A0A6U4G094_9STRA</name>
<accession>A0A6U4G094</accession>
<evidence type="ECO:0000313" key="2">
    <source>
        <dbReference type="EMBL" id="CAD9254792.1"/>
    </source>
</evidence>
<dbReference type="Gene3D" id="3.40.140.10">
    <property type="entry name" value="Cytidine Deaminase, domain 2"/>
    <property type="match status" value="1"/>
</dbReference>
<evidence type="ECO:0000313" key="3">
    <source>
        <dbReference type="EMBL" id="CAD9254797.1"/>
    </source>
</evidence>
<gene>
    <name evidence="2" type="ORF">PPAR1163_LOCUS13160</name>
    <name evidence="3" type="ORF">PPAR1163_LOCUS13165</name>
</gene>
<proteinExistence type="predicted"/>
<sequence>MSRIGVLRIRSQMGTWRVKDIDGAMTVRELMDRVATEKSLSLSENERLCASPSGSDPLPLDAGLASLNVKHGDMLYIMLTEENQVAHEEAKAPRKVDADGNVRAQEYADGAGRRGFRPGMLPLRAMKMQWTLTDFLDMDARFVFKMKRQEDAACAGVDMETNVARDFQQALRQTAFQQCRVGYLYGTFTDDNKVKVKCLYEPPQRGTAVDVELLEDPREDTVEKLAALLGLRRVGWIFGHPPREEGFHFASPEVFMAAEQQLEAAGGIGDTPFVTIKVTCNAEGLASVEGFQVSKQCMEMVAEGALEIGENPGDCAVNETFTAIVEGKEAKEVNNNFFLINVAISQYEADDMVYSFPVANREELGTTQGQPDLRAQIESAGKQGWSLVDRLADFHLLLFLCNTLDLDTDIPRLVESIKDRSVPLDDGFKILLNCLAGIE</sequence>